<reference evidence="1 2" key="1">
    <citation type="submission" date="2017-05" db="EMBL/GenBank/DDBJ databases">
        <title>Genome sequence for an aflatoxigenic pathogen of Argentinian peanut, Aspergillus arachidicola.</title>
        <authorList>
            <person name="Moore G."/>
            <person name="Beltz S.B."/>
            <person name="Mack B.M."/>
        </authorList>
    </citation>
    <scope>NUCLEOTIDE SEQUENCE [LARGE SCALE GENOMIC DNA]</scope>
    <source>
        <strain evidence="1 2">CBS 117610</strain>
    </source>
</reference>
<proteinExistence type="predicted"/>
<accession>A0A2G7GD04</accession>
<dbReference type="Proteomes" id="UP000231358">
    <property type="component" value="Unassembled WGS sequence"/>
</dbReference>
<name>A0A2G7GD04_9EURO</name>
<gene>
    <name evidence="1" type="ORF">AARAC_011913</name>
</gene>
<organism evidence="1 2">
    <name type="scientific">Aspergillus arachidicola</name>
    <dbReference type="NCBI Taxonomy" id="656916"/>
    <lineage>
        <taxon>Eukaryota</taxon>
        <taxon>Fungi</taxon>
        <taxon>Dikarya</taxon>
        <taxon>Ascomycota</taxon>
        <taxon>Pezizomycotina</taxon>
        <taxon>Eurotiomycetes</taxon>
        <taxon>Eurotiomycetidae</taxon>
        <taxon>Eurotiales</taxon>
        <taxon>Aspergillaceae</taxon>
        <taxon>Aspergillus</taxon>
        <taxon>Aspergillus subgen. Circumdati</taxon>
    </lineage>
</organism>
<evidence type="ECO:0000313" key="1">
    <source>
        <dbReference type="EMBL" id="PIG89941.1"/>
    </source>
</evidence>
<dbReference type="EMBL" id="NEXV01000037">
    <property type="protein sequence ID" value="PIG89941.1"/>
    <property type="molecule type" value="Genomic_DNA"/>
</dbReference>
<comment type="caution">
    <text evidence="1">The sequence shown here is derived from an EMBL/GenBank/DDBJ whole genome shotgun (WGS) entry which is preliminary data.</text>
</comment>
<sequence length="255" mass="29242">MTDNTFFEGCEGQVVHFQVGPSTWTLTGLIKERNSQVDAEGFYKDKTIGGAYGTFLCHSFTDPNQRGVMKVFKQIPYQGSEYGTAGQRAGQASQDLDYYITSQLEALRILTVSGCQSTPCILSMQVERQKATDSVPNGYIVFLLLNHLPGVQLSKAIFWAFEDTVRERIRQAFRVAWEDCVKSGVVPVLQNIEHVFWNEAANKTYIIGFRMSEKAKIQDVWRDTRWIAWGMAECPDEYRWYKEKNPHPDKSKWKL</sequence>
<dbReference type="AlphaFoldDB" id="A0A2G7GD04"/>
<evidence type="ECO:0000313" key="2">
    <source>
        <dbReference type="Proteomes" id="UP000231358"/>
    </source>
</evidence>
<keyword evidence="2" id="KW-1185">Reference proteome</keyword>
<protein>
    <submittedName>
        <fullName evidence="1">Uncharacterized protein</fullName>
    </submittedName>
</protein>